<reference evidence="6 7" key="1">
    <citation type="journal article" date="2016" name="Nat. Commun.">
        <title>Thousands of microbial genomes shed light on interconnected biogeochemical processes in an aquifer system.</title>
        <authorList>
            <person name="Anantharaman K."/>
            <person name="Brown C.T."/>
            <person name="Hug L.A."/>
            <person name="Sharon I."/>
            <person name="Castelle C.J."/>
            <person name="Probst A.J."/>
            <person name="Thomas B.C."/>
            <person name="Singh A."/>
            <person name="Wilkins M.J."/>
            <person name="Karaoz U."/>
            <person name="Brodie E.L."/>
            <person name="Williams K.H."/>
            <person name="Hubbard S.S."/>
            <person name="Banfield J.F."/>
        </authorList>
    </citation>
    <scope>NUCLEOTIDE SEQUENCE [LARGE SCALE GENOMIC DNA]</scope>
</reference>
<dbReference type="InterPro" id="IPR027417">
    <property type="entry name" value="P-loop_NTPase"/>
</dbReference>
<protein>
    <recommendedName>
        <fullName evidence="5">ABC transporter domain-containing protein</fullName>
    </recommendedName>
</protein>
<name>A0A1F8CIE5_9BACT</name>
<gene>
    <name evidence="6" type="ORF">A2188_01625</name>
</gene>
<evidence type="ECO:0000313" key="7">
    <source>
        <dbReference type="Proteomes" id="UP000179241"/>
    </source>
</evidence>
<dbReference type="PANTHER" id="PTHR42734">
    <property type="entry name" value="METAL TRANSPORT SYSTEM ATP-BINDING PROTEIN TM_0124-RELATED"/>
    <property type="match status" value="1"/>
</dbReference>
<accession>A0A1F8CIE5</accession>
<dbReference type="GO" id="GO:0005524">
    <property type="term" value="F:ATP binding"/>
    <property type="evidence" value="ECO:0007669"/>
    <property type="project" value="UniProtKB-KW"/>
</dbReference>
<dbReference type="InterPro" id="IPR003439">
    <property type="entry name" value="ABC_transporter-like_ATP-bd"/>
</dbReference>
<sequence length="193" mass="21121">MAEKTILTVSDLIFEAQGKSILDKISFTLSDDETLAVIGPNGAGKTVLVKCLLGLLPYKGSVIWNKNVKVGYVPQKLYVEKNMPLTVAEFLAFKEKKLAKVEETLVKVGFGGRKNLLKDKLGVLSGGELQRVLIAYALLGEPNVLIFDEPTSGVDVVGEGTIYSLLHKLRAEKHLAIIFISHELHVVNQYADT</sequence>
<dbReference type="AlphaFoldDB" id="A0A1F8CIE5"/>
<dbReference type="SUPFAM" id="SSF52540">
    <property type="entry name" value="P-loop containing nucleoside triphosphate hydrolases"/>
    <property type="match status" value="1"/>
</dbReference>
<dbReference type="Pfam" id="PF00005">
    <property type="entry name" value="ABC_tran"/>
    <property type="match status" value="1"/>
</dbReference>
<keyword evidence="3" id="KW-0547">Nucleotide-binding</keyword>
<dbReference type="SMART" id="SM00382">
    <property type="entry name" value="AAA"/>
    <property type="match status" value="1"/>
</dbReference>
<evidence type="ECO:0000256" key="1">
    <source>
        <dbReference type="ARBA" id="ARBA00005417"/>
    </source>
</evidence>
<evidence type="ECO:0000256" key="4">
    <source>
        <dbReference type="ARBA" id="ARBA00022840"/>
    </source>
</evidence>
<comment type="similarity">
    <text evidence="1">Belongs to the ABC transporter superfamily.</text>
</comment>
<dbReference type="InterPro" id="IPR003593">
    <property type="entry name" value="AAA+_ATPase"/>
</dbReference>
<comment type="caution">
    <text evidence="6">The sequence shown here is derived from an EMBL/GenBank/DDBJ whole genome shotgun (WGS) entry which is preliminary data.</text>
</comment>
<evidence type="ECO:0000256" key="2">
    <source>
        <dbReference type="ARBA" id="ARBA00022448"/>
    </source>
</evidence>
<keyword evidence="2" id="KW-0813">Transport</keyword>
<proteinExistence type="inferred from homology"/>
<evidence type="ECO:0000259" key="5">
    <source>
        <dbReference type="PROSITE" id="PS50893"/>
    </source>
</evidence>
<feature type="non-terminal residue" evidence="6">
    <location>
        <position position="193"/>
    </location>
</feature>
<dbReference type="Gene3D" id="3.40.50.300">
    <property type="entry name" value="P-loop containing nucleotide triphosphate hydrolases"/>
    <property type="match status" value="1"/>
</dbReference>
<dbReference type="EMBL" id="MGHU01000064">
    <property type="protein sequence ID" value="OGM76143.1"/>
    <property type="molecule type" value="Genomic_DNA"/>
</dbReference>
<dbReference type="InterPro" id="IPR050153">
    <property type="entry name" value="Metal_Ion_Import_ABC"/>
</dbReference>
<organism evidence="6 7">
    <name type="scientific">Candidatus Woesebacteria bacterium RIFOXYA1_FULL_43_9</name>
    <dbReference type="NCBI Taxonomy" id="1802534"/>
    <lineage>
        <taxon>Bacteria</taxon>
        <taxon>Candidatus Woeseibacteriota</taxon>
    </lineage>
</organism>
<evidence type="ECO:0000313" key="6">
    <source>
        <dbReference type="EMBL" id="OGM76143.1"/>
    </source>
</evidence>
<dbReference type="PANTHER" id="PTHR42734:SF17">
    <property type="entry name" value="METAL TRANSPORT SYSTEM ATP-BINDING PROTEIN TM_0124-RELATED"/>
    <property type="match status" value="1"/>
</dbReference>
<dbReference type="PROSITE" id="PS50893">
    <property type="entry name" value="ABC_TRANSPORTER_2"/>
    <property type="match status" value="1"/>
</dbReference>
<evidence type="ECO:0000256" key="3">
    <source>
        <dbReference type="ARBA" id="ARBA00022741"/>
    </source>
</evidence>
<keyword evidence="4" id="KW-0067">ATP-binding</keyword>
<feature type="domain" description="ABC transporter" evidence="5">
    <location>
        <begin position="7"/>
        <end position="193"/>
    </location>
</feature>
<dbReference type="GO" id="GO:0016887">
    <property type="term" value="F:ATP hydrolysis activity"/>
    <property type="evidence" value="ECO:0007669"/>
    <property type="project" value="InterPro"/>
</dbReference>
<dbReference type="Proteomes" id="UP000179241">
    <property type="component" value="Unassembled WGS sequence"/>
</dbReference>